<reference evidence="2" key="1">
    <citation type="submission" date="2020-01" db="EMBL/GenBank/DDBJ databases">
        <authorList>
            <person name="Fang Y."/>
            <person name="Sun R."/>
            <person name="Nie L."/>
            <person name="He J."/>
            <person name="Hao L."/>
            <person name="Wang L."/>
            <person name="Su S."/>
            <person name="Lv E."/>
            <person name="Zhang Z."/>
            <person name="Xie R."/>
            <person name="Liu H."/>
        </authorList>
    </citation>
    <scope>NUCLEOTIDE SEQUENCE [LARGE SCALE GENOMIC DNA]</scope>
    <source>
        <strain evidence="2">XCT-53</strain>
    </source>
</reference>
<dbReference type="Proteomes" id="UP000586722">
    <property type="component" value="Unassembled WGS sequence"/>
</dbReference>
<name>A0A7X5F2B7_9HYPH</name>
<comment type="caution">
    <text evidence="1">The sequence shown here is derived from an EMBL/GenBank/DDBJ whole genome shotgun (WGS) entry which is preliminary data.</text>
</comment>
<accession>A0A7X5F2B7</accession>
<evidence type="ECO:0000313" key="1">
    <source>
        <dbReference type="EMBL" id="NBN77214.1"/>
    </source>
</evidence>
<dbReference type="EMBL" id="JAABLQ010000001">
    <property type="protein sequence ID" value="NBN77214.1"/>
    <property type="molecule type" value="Genomic_DNA"/>
</dbReference>
<dbReference type="AlphaFoldDB" id="A0A7X5F2B7"/>
<protein>
    <submittedName>
        <fullName evidence="1">Antitermination protein</fullName>
    </submittedName>
</protein>
<sequence length="96" mass="9650">MLKTTSLFAFAASALIVSAVAVANTPGLLGQDNELTRVSCASVMLFVPAQGRSAEDLCQPHGGVAAAGSRPASEGVVVLMRNAPAGGFKGRYEAGS</sequence>
<evidence type="ECO:0000313" key="2">
    <source>
        <dbReference type="Proteomes" id="UP000586722"/>
    </source>
</evidence>
<organism evidence="1 2">
    <name type="scientific">Pannonibacter tanglangensis</name>
    <dbReference type="NCBI Taxonomy" id="2750084"/>
    <lineage>
        <taxon>Bacteria</taxon>
        <taxon>Pseudomonadati</taxon>
        <taxon>Pseudomonadota</taxon>
        <taxon>Alphaproteobacteria</taxon>
        <taxon>Hyphomicrobiales</taxon>
        <taxon>Stappiaceae</taxon>
        <taxon>Pannonibacter</taxon>
    </lineage>
</organism>
<gene>
    <name evidence="1" type="ORF">GWI72_02905</name>
</gene>
<keyword evidence="2" id="KW-1185">Reference proteome</keyword>
<proteinExistence type="predicted"/>
<dbReference type="RefSeq" id="WP_161675568.1">
    <property type="nucleotide sequence ID" value="NZ_JAABLP010000002.1"/>
</dbReference>